<dbReference type="InterPro" id="IPR000160">
    <property type="entry name" value="GGDEF_dom"/>
</dbReference>
<feature type="transmembrane region" description="Helical" evidence="1">
    <location>
        <begin position="148"/>
        <end position="166"/>
    </location>
</feature>
<dbReference type="AlphaFoldDB" id="A0A5C8ZL98"/>
<dbReference type="SUPFAM" id="SSF55073">
    <property type="entry name" value="Nucleotide cyclase"/>
    <property type="match status" value="1"/>
</dbReference>
<gene>
    <name evidence="3" type="ORF">FMM08_01495</name>
</gene>
<dbReference type="Gene3D" id="3.30.70.270">
    <property type="match status" value="1"/>
</dbReference>
<evidence type="ECO:0000259" key="2">
    <source>
        <dbReference type="PROSITE" id="PS50887"/>
    </source>
</evidence>
<dbReference type="PANTHER" id="PTHR46663">
    <property type="entry name" value="DIGUANYLATE CYCLASE DGCT-RELATED"/>
    <property type="match status" value="1"/>
</dbReference>
<dbReference type="Proteomes" id="UP000321234">
    <property type="component" value="Unassembled WGS sequence"/>
</dbReference>
<evidence type="ECO:0000313" key="4">
    <source>
        <dbReference type="Proteomes" id="UP000321234"/>
    </source>
</evidence>
<evidence type="ECO:0000256" key="1">
    <source>
        <dbReference type="SAM" id="Phobius"/>
    </source>
</evidence>
<feature type="transmembrane region" description="Helical" evidence="1">
    <location>
        <begin position="81"/>
        <end position="106"/>
    </location>
</feature>
<dbReference type="InterPro" id="IPR029787">
    <property type="entry name" value="Nucleotide_cyclase"/>
</dbReference>
<reference evidence="3 4" key="1">
    <citation type="submission" date="2019-07" db="EMBL/GenBank/DDBJ databases">
        <title>Quadrisphaera sp. strain DD2A genome sequencing and assembly.</title>
        <authorList>
            <person name="Kim I."/>
        </authorList>
    </citation>
    <scope>NUCLEOTIDE SEQUENCE [LARGE SCALE GENOMIC DNA]</scope>
    <source>
        <strain evidence="3 4">DD2A</strain>
    </source>
</reference>
<dbReference type="CDD" id="cd01949">
    <property type="entry name" value="GGDEF"/>
    <property type="match status" value="1"/>
</dbReference>
<dbReference type="PROSITE" id="PS50887">
    <property type="entry name" value="GGDEF"/>
    <property type="match status" value="1"/>
</dbReference>
<keyword evidence="1" id="KW-0812">Transmembrane</keyword>
<keyword evidence="1" id="KW-1133">Transmembrane helix</keyword>
<feature type="domain" description="GGDEF" evidence="2">
    <location>
        <begin position="220"/>
        <end position="353"/>
    </location>
</feature>
<dbReference type="SMART" id="SM00267">
    <property type="entry name" value="GGDEF"/>
    <property type="match status" value="1"/>
</dbReference>
<organism evidence="3 4">
    <name type="scientific">Quadrisphaera setariae</name>
    <dbReference type="NCBI Taxonomy" id="2593304"/>
    <lineage>
        <taxon>Bacteria</taxon>
        <taxon>Bacillati</taxon>
        <taxon>Actinomycetota</taxon>
        <taxon>Actinomycetes</taxon>
        <taxon>Kineosporiales</taxon>
        <taxon>Kineosporiaceae</taxon>
        <taxon>Quadrisphaera</taxon>
    </lineage>
</organism>
<dbReference type="PANTHER" id="PTHR46663:SF2">
    <property type="entry name" value="GGDEF DOMAIN-CONTAINING PROTEIN"/>
    <property type="match status" value="1"/>
</dbReference>
<dbReference type="RefSeq" id="WP_147924544.1">
    <property type="nucleotide sequence ID" value="NZ_VKAC01000001.1"/>
</dbReference>
<name>A0A5C8ZL98_9ACTN</name>
<dbReference type="OrthoDB" id="23692at2"/>
<protein>
    <submittedName>
        <fullName evidence="3">GGDEF domain-containing protein</fullName>
    </submittedName>
</protein>
<keyword evidence="1" id="KW-0472">Membrane</keyword>
<feature type="transmembrane region" description="Helical" evidence="1">
    <location>
        <begin position="118"/>
        <end position="142"/>
    </location>
</feature>
<dbReference type="EMBL" id="VKAC01000001">
    <property type="protein sequence ID" value="TXR57933.1"/>
    <property type="molecule type" value="Genomic_DNA"/>
</dbReference>
<keyword evidence="4" id="KW-1185">Reference proteome</keyword>
<dbReference type="NCBIfam" id="TIGR00254">
    <property type="entry name" value="GGDEF"/>
    <property type="match status" value="1"/>
</dbReference>
<accession>A0A5C8ZL98</accession>
<proteinExistence type="predicted"/>
<comment type="caution">
    <text evidence="3">The sequence shown here is derived from an EMBL/GenBank/DDBJ whole genome shotgun (WGS) entry which is preliminary data.</text>
</comment>
<sequence>MSSGAALQRPSRVLLSVSGAGLLVLVVALAVAGSSSGAWPWPVQVALWAAFMGLRHDAAQRWLAGGDLHERTARRVVFGQLLGSAALASCALPTLVPLVCLLVAGVHVDWRWRRALEAGGVGALVLSAAATAGTSAGVLPAVHGPAEQLAALGLACLVLANIAILARQRERAHAALEATQHARHAELLHAARHDPLTGLLGRRGTADALAAACAEAGTGSLAAVVFCDLDGFKPVNDQHGHDVGDRVLVEVARRLQDAAGPDAQVGRTGGDEFVVVLGGAPDARAVEAVAARVRTCLDEAVEVDGLVLALGVSTGTAATDAPLPGEELLRRADAAMYAVKAQRGDGRSGARPAAVG</sequence>
<evidence type="ECO:0000313" key="3">
    <source>
        <dbReference type="EMBL" id="TXR57933.1"/>
    </source>
</evidence>
<dbReference type="Pfam" id="PF00990">
    <property type="entry name" value="GGDEF"/>
    <property type="match status" value="1"/>
</dbReference>
<dbReference type="InterPro" id="IPR052163">
    <property type="entry name" value="DGC-Regulatory_Protein"/>
</dbReference>
<dbReference type="InterPro" id="IPR043128">
    <property type="entry name" value="Rev_trsase/Diguanyl_cyclase"/>
</dbReference>